<dbReference type="RefSeq" id="WP_164704064.1">
    <property type="nucleotide sequence ID" value="NZ_CP016786.1"/>
</dbReference>
<evidence type="ECO:0000313" key="3">
    <source>
        <dbReference type="Proteomes" id="UP000264883"/>
    </source>
</evidence>
<dbReference type="Pfam" id="PF00092">
    <property type="entry name" value="VWA"/>
    <property type="match status" value="2"/>
</dbReference>
<dbReference type="PROSITE" id="PS50234">
    <property type="entry name" value="VWFA"/>
    <property type="match status" value="2"/>
</dbReference>
<dbReference type="InterPro" id="IPR002035">
    <property type="entry name" value="VWF_A"/>
</dbReference>
<dbReference type="PANTHER" id="PTHR10338">
    <property type="entry name" value="INTER-ALPHA-TRYPSIN INHIBITOR HEAVY CHAIN FAMILY MEMBER"/>
    <property type="match status" value="1"/>
</dbReference>
<dbReference type="SMART" id="SM00327">
    <property type="entry name" value="VWA"/>
    <property type="match status" value="2"/>
</dbReference>
<dbReference type="Proteomes" id="UP000264883">
    <property type="component" value="Chromosome"/>
</dbReference>
<evidence type="ECO:0000313" key="2">
    <source>
        <dbReference type="EMBL" id="ASW42299.1"/>
    </source>
</evidence>
<dbReference type="KEGG" id="cia:BEN51_01980"/>
<protein>
    <recommendedName>
        <fullName evidence="1">VWFA domain-containing protein</fullName>
    </recommendedName>
</protein>
<reference evidence="2 3" key="1">
    <citation type="submission" date="2016-08" db="EMBL/GenBank/DDBJ databases">
        <title>Complete Genome Sequence Of The Indigo Reducing Clostridium isatidis DSM15098.</title>
        <authorList>
            <person name="Little G.T."/>
            <person name="Minton N.P."/>
        </authorList>
    </citation>
    <scope>NUCLEOTIDE SEQUENCE [LARGE SCALE GENOMIC DNA]</scope>
    <source>
        <strain evidence="2 3">DSM 15098</strain>
    </source>
</reference>
<dbReference type="Gene3D" id="3.40.50.410">
    <property type="entry name" value="von Willebrand factor, type A domain"/>
    <property type="match status" value="2"/>
</dbReference>
<organism evidence="2 3">
    <name type="scientific">Clostridium isatidis</name>
    <dbReference type="NCBI Taxonomy" id="182773"/>
    <lineage>
        <taxon>Bacteria</taxon>
        <taxon>Bacillati</taxon>
        <taxon>Bacillota</taxon>
        <taxon>Clostridia</taxon>
        <taxon>Eubacteriales</taxon>
        <taxon>Clostridiaceae</taxon>
        <taxon>Clostridium</taxon>
    </lineage>
</organism>
<dbReference type="AlphaFoldDB" id="A0A343J9U1"/>
<evidence type="ECO:0000259" key="1">
    <source>
        <dbReference type="PROSITE" id="PS50234"/>
    </source>
</evidence>
<sequence length="932" mass="104509">MKKKKIKIISLLLSFFIIISFITFENINVRAQTSDKPDFDVVIESATPNPALLGEDITIKGKIIPKPFETTVPPKEIVLVLDVSGSMEGNRIKQLKEAVKNFINKMNENKIQNLKIGIVAYSSIADFNPIQNLGEKRVYSYGYGYHNVTSYKSYSSSFLNANDSKLYQIIDSLSPLGGTNIGEGIRKAIYMLQNGNASANKAIVLMTDGEPTFYSVTNSSLQKYMIINNNSPEIAGQGTGLDNKALDYARDIAKIINDSGYNAFSIGYEMSDRGNEALEKIHSSMIGEEWNSNTKLTEQEGFYKTSEGAIDLVFQKIASEIINSYPVNDLALNMEFNEGFSLNIGGNTVNIGTVNYKKDDSSQNGDKIIYKASPIPFEFTIKGSEEGSNFVFEDLNLSYSWEDKTQRKPIYENIEVIINSNELPNISAKLLSEKNILVKTNEEITLEYEINPSSFKFTDTNNASSNDVAIIIDTSMDMKEEISIIKNAVFNKLLSNNILKNTKTHYSLITYSNKSSIVTDLYNNKNKDYYKDYNQYITDLNDKYLKNITTDQENPNAKNIKVAFPNIINVLKEGRKDAGKTLIIIGNEKVSYSLKDIEEIKEKGYNIITLSVENNQSGNLYNLHKDLNGKEENYFYIQDPNNIENSIMNKVADILISGIRLNGYEFNPEIKLNLAGNFEAVNGIEKFENNIATIKVPKIIYNYNSKTGLYEVDKEKSNLKVSFTIKAKAGKSGELAFGNANDNKLVYEKLVYKNESDKYKYSLIYTPKITVRPQVKNLIHGLFNGIEGNSIKIDNSMAESGFSIAANSTITYGASFILEGNELDFSLKVDPRLQGIKASEIRAYILEGSNIVDEGVTIESIDEANLFKLNIKDAKPSSAERQVLLLYKRKMLDDGGDNNTFTNEIKIDDLKQAVTVKLYNPDNSKPKLPDLF</sequence>
<dbReference type="SUPFAM" id="SSF53300">
    <property type="entry name" value="vWA-like"/>
    <property type="match status" value="2"/>
</dbReference>
<name>A0A343J9U1_9CLOT</name>
<dbReference type="EMBL" id="CP016786">
    <property type="protein sequence ID" value="ASW42299.1"/>
    <property type="molecule type" value="Genomic_DNA"/>
</dbReference>
<gene>
    <name evidence="2" type="ORF">BEN51_01980</name>
</gene>
<accession>A0A343J9U1</accession>
<dbReference type="PANTHER" id="PTHR10338:SF108">
    <property type="entry name" value="INTER-ALPHA-TRYPSIN INHIBITOR HEAVY CHAIN H4-LIKE PROTEIN"/>
    <property type="match status" value="1"/>
</dbReference>
<dbReference type="InterPro" id="IPR036465">
    <property type="entry name" value="vWFA_dom_sf"/>
</dbReference>
<dbReference type="CDD" id="cd00198">
    <property type="entry name" value="vWFA"/>
    <property type="match status" value="1"/>
</dbReference>
<feature type="domain" description="VWFA" evidence="1">
    <location>
        <begin position="467"/>
        <end position="651"/>
    </location>
</feature>
<feature type="domain" description="VWFA" evidence="1">
    <location>
        <begin position="76"/>
        <end position="317"/>
    </location>
</feature>
<dbReference type="InterPro" id="IPR050934">
    <property type="entry name" value="ITIH"/>
</dbReference>
<keyword evidence="3" id="KW-1185">Reference proteome</keyword>
<proteinExistence type="predicted"/>